<gene>
    <name evidence="1" type="ORF">O7U_01279</name>
</gene>
<organism evidence="1 2">
    <name type="scientific">Bartonella quintana JK 68</name>
    <dbReference type="NCBI Taxonomy" id="1134503"/>
    <lineage>
        <taxon>Bacteria</taxon>
        <taxon>Pseudomonadati</taxon>
        <taxon>Pseudomonadota</taxon>
        <taxon>Alphaproteobacteria</taxon>
        <taxon>Hyphomicrobiales</taxon>
        <taxon>Bartonellaceae</taxon>
        <taxon>Bartonella</taxon>
    </lineage>
</organism>
<sequence length="86" mass="10193">MKHKQLCLKLKWTELILRIEKAIPSCNFAKEFYRIPCLIQIQGALLSSRLLLHYLLNKKVALFCMTPQSVQMCYTGNKLYWLYLVK</sequence>
<comment type="caution">
    <text evidence="1">The sequence shown here is derived from an EMBL/GenBank/DDBJ whole genome shotgun (WGS) entry which is preliminary data.</text>
</comment>
<dbReference type="Proteomes" id="UP000027143">
    <property type="component" value="Unassembled WGS sequence"/>
</dbReference>
<keyword evidence="2" id="KW-1185">Reference proteome</keyword>
<evidence type="ECO:0000313" key="2">
    <source>
        <dbReference type="Proteomes" id="UP000027143"/>
    </source>
</evidence>
<protein>
    <submittedName>
        <fullName evidence="1">Uncharacterized protein</fullName>
    </submittedName>
</protein>
<name>A0ABR4SN46_BARQI</name>
<proteinExistence type="predicted"/>
<reference evidence="1 2" key="1">
    <citation type="submission" date="2012-04" db="EMBL/GenBank/DDBJ databases">
        <title>The Genome Sequence of Bartonella quintana JK 68.</title>
        <authorList>
            <consortium name="The Broad Institute Genome Sequencing Platform"/>
            <consortium name="The Broad Institute Genome Sequencing Center for Infectious Disease"/>
            <person name="Feldgarden M."/>
            <person name="Kirby J."/>
            <person name="Kosoy M."/>
            <person name="Birtles R."/>
            <person name="Probert W.S."/>
            <person name="Chiaraviglio L."/>
            <person name="Walker B."/>
            <person name="Young S.K."/>
            <person name="Zeng Q."/>
            <person name="Gargeya S."/>
            <person name="Fitzgerald M."/>
            <person name="Haas B."/>
            <person name="Abouelleil A."/>
            <person name="Alvarado L."/>
            <person name="Arachchi H.M."/>
            <person name="Berlin A.M."/>
            <person name="Chapman S.B."/>
            <person name="Goldberg J."/>
            <person name="Griggs A."/>
            <person name="Gujja S."/>
            <person name="Hansen M."/>
            <person name="Howarth C."/>
            <person name="Imamovic A."/>
            <person name="Larimer J."/>
            <person name="McCowen C."/>
            <person name="Montmayeur A."/>
            <person name="Murphy C."/>
            <person name="Neiman D."/>
            <person name="Pearson M."/>
            <person name="Priest M."/>
            <person name="Roberts A."/>
            <person name="Saif S."/>
            <person name="Shea T."/>
            <person name="Sisk P."/>
            <person name="Sykes S."/>
            <person name="Wortman J."/>
            <person name="Nusbaum C."/>
            <person name="Birren B."/>
        </authorList>
    </citation>
    <scope>NUCLEOTIDE SEQUENCE [LARGE SCALE GENOMIC DNA]</scope>
    <source>
        <strain evidence="1 2">JK 68</strain>
    </source>
</reference>
<accession>A0ABR4SN46</accession>
<evidence type="ECO:0000313" key="1">
    <source>
        <dbReference type="EMBL" id="KEC64613.1"/>
    </source>
</evidence>
<dbReference type="EMBL" id="AHPD01000022">
    <property type="protein sequence ID" value="KEC64613.1"/>
    <property type="molecule type" value="Genomic_DNA"/>
</dbReference>